<dbReference type="PROSITE" id="PS01230">
    <property type="entry name" value="TRMA_1"/>
    <property type="match status" value="1"/>
</dbReference>
<dbReference type="Pfam" id="PF01938">
    <property type="entry name" value="TRAM"/>
    <property type="match status" value="1"/>
</dbReference>
<dbReference type="PROSITE" id="PS51687">
    <property type="entry name" value="SAM_MT_RNA_M5U"/>
    <property type="match status" value="1"/>
</dbReference>
<feature type="binding site" evidence="4">
    <location>
        <position position="286"/>
    </location>
    <ligand>
        <name>S-adenosyl-L-methionine</name>
        <dbReference type="ChEBI" id="CHEBI:59789"/>
    </ligand>
</feature>
<evidence type="ECO:0000256" key="3">
    <source>
        <dbReference type="ARBA" id="ARBA00022691"/>
    </source>
</evidence>
<feature type="active site" description="Nucleophile" evidence="4">
    <location>
        <position position="411"/>
    </location>
</feature>
<dbReference type="Gene3D" id="2.40.50.140">
    <property type="entry name" value="Nucleic acid-binding proteins"/>
    <property type="match status" value="1"/>
</dbReference>
<dbReference type="InterPro" id="IPR030391">
    <property type="entry name" value="MeTrfase_TrmA_CS"/>
</dbReference>
<dbReference type="Gene3D" id="2.40.50.1070">
    <property type="match status" value="1"/>
</dbReference>
<name>A0ABU1ISG4_9BACL</name>
<feature type="binding site" evidence="4">
    <location>
        <position position="336"/>
    </location>
    <ligand>
        <name>S-adenosyl-L-methionine</name>
        <dbReference type="ChEBI" id="CHEBI:59789"/>
    </ligand>
</feature>
<sequence length="457" mass="51650">MTDLRLRDGQVIRLPIRRMGINGEGVGYYRKQVLFVDGGIPGEFLEVKVTRVEKRHARARILKRLKPSSNRVAPPCPVYDECGGCQTQHIDYSMQLRLKRELVEEAFARYTDIQSLPIEETRGMEHPWDYRNKAQLPVRKQDGRVLLGMYRSGSHRLVDMSGCLVQHPVINRTLEGIRSILEETKTPIYDERTHRGSIRHVMVRLAFATDEVQIALVSRTPTLPGEKGLVDRIRRLPKVAGIILNHNPRRTSLVMGEENRLLWGKEKIEERLGSRHFALSAPAFFQLNPVQTEKLYEEVRYFAGLTGSETVVDAYCGTGTIGLWLADGAARVVGMDTVPEAVADARYNARLNGVKHAEYHVGKAETLLPRWASEGFRPDVVVTDPPRTGLGEGLLRSLSQHPVPRLIYVSCNPSTLAKDCNRLIQAGYRVKRMVPFDMFPQTAHVETCTLLVHESHP</sequence>
<comment type="caution">
    <text evidence="7">The sequence shown here is derived from an EMBL/GenBank/DDBJ whole genome shotgun (WGS) entry which is preliminary data.</text>
</comment>
<dbReference type="CDD" id="cd02440">
    <property type="entry name" value="AdoMet_MTases"/>
    <property type="match status" value="1"/>
</dbReference>
<comment type="similarity">
    <text evidence="4">Belongs to the class I-like SAM-binding methyltransferase superfamily. RNA M5U methyltransferase family.</text>
</comment>
<keyword evidence="3 4" id="KW-0949">S-adenosyl-L-methionine</keyword>
<dbReference type="NCBIfam" id="TIGR00479">
    <property type="entry name" value="rumA"/>
    <property type="match status" value="1"/>
</dbReference>
<gene>
    <name evidence="7" type="ORF">JOE21_003403</name>
</gene>
<dbReference type="Proteomes" id="UP001185012">
    <property type="component" value="Unassembled WGS sequence"/>
</dbReference>
<evidence type="ECO:0000256" key="5">
    <source>
        <dbReference type="PROSITE-ProRule" id="PRU10015"/>
    </source>
</evidence>
<dbReference type="PROSITE" id="PS50926">
    <property type="entry name" value="TRAM"/>
    <property type="match status" value="1"/>
</dbReference>
<dbReference type="PANTHER" id="PTHR11061:SF45">
    <property type="match status" value="1"/>
</dbReference>
<dbReference type="RefSeq" id="WP_309868402.1">
    <property type="nucleotide sequence ID" value="NZ_JAVDQG010000009.1"/>
</dbReference>
<evidence type="ECO:0000256" key="4">
    <source>
        <dbReference type="PROSITE-ProRule" id="PRU01024"/>
    </source>
</evidence>
<organism evidence="7 8">
    <name type="scientific">Desmospora profundinema</name>
    <dbReference type="NCBI Taxonomy" id="1571184"/>
    <lineage>
        <taxon>Bacteria</taxon>
        <taxon>Bacillati</taxon>
        <taxon>Bacillota</taxon>
        <taxon>Bacilli</taxon>
        <taxon>Bacillales</taxon>
        <taxon>Thermoactinomycetaceae</taxon>
        <taxon>Desmospora</taxon>
    </lineage>
</organism>
<evidence type="ECO:0000313" key="7">
    <source>
        <dbReference type="EMBL" id="MDR6227388.1"/>
    </source>
</evidence>
<dbReference type="InterPro" id="IPR029063">
    <property type="entry name" value="SAM-dependent_MTases_sf"/>
</dbReference>
<dbReference type="Gene3D" id="3.40.50.150">
    <property type="entry name" value="Vaccinia Virus protein VP39"/>
    <property type="match status" value="1"/>
</dbReference>
<dbReference type="InterPro" id="IPR010280">
    <property type="entry name" value="U5_MeTrfase_fam"/>
</dbReference>
<evidence type="ECO:0000259" key="6">
    <source>
        <dbReference type="PROSITE" id="PS50926"/>
    </source>
</evidence>
<feature type="binding site" evidence="4">
    <location>
        <position position="315"/>
    </location>
    <ligand>
        <name>S-adenosyl-L-methionine</name>
        <dbReference type="ChEBI" id="CHEBI:59789"/>
    </ligand>
</feature>
<dbReference type="InterPro" id="IPR012340">
    <property type="entry name" value="NA-bd_OB-fold"/>
</dbReference>
<protein>
    <submittedName>
        <fullName evidence="7">23S rRNA (Uracil-5-)-methyltransferase RumA</fullName>
    </submittedName>
</protein>
<dbReference type="SUPFAM" id="SSF53335">
    <property type="entry name" value="S-adenosyl-L-methionine-dependent methyltransferases"/>
    <property type="match status" value="1"/>
</dbReference>
<dbReference type="PANTHER" id="PTHR11061">
    <property type="entry name" value="RNA M5U METHYLTRANSFERASE"/>
    <property type="match status" value="1"/>
</dbReference>
<keyword evidence="1 4" id="KW-0489">Methyltransferase</keyword>
<feature type="domain" description="TRAM" evidence="6">
    <location>
        <begin position="5"/>
        <end position="63"/>
    </location>
</feature>
<accession>A0ABU1ISG4</accession>
<reference evidence="7 8" key="1">
    <citation type="submission" date="2023-07" db="EMBL/GenBank/DDBJ databases">
        <title>Genomic Encyclopedia of Type Strains, Phase IV (KMG-IV): sequencing the most valuable type-strain genomes for metagenomic binning, comparative biology and taxonomic classification.</title>
        <authorList>
            <person name="Goeker M."/>
        </authorList>
    </citation>
    <scope>NUCLEOTIDE SEQUENCE [LARGE SCALE GENOMIC DNA]</scope>
    <source>
        <strain evidence="7 8">DSM 45903</strain>
    </source>
</reference>
<evidence type="ECO:0000256" key="1">
    <source>
        <dbReference type="ARBA" id="ARBA00022603"/>
    </source>
</evidence>
<keyword evidence="8" id="KW-1185">Reference proteome</keyword>
<dbReference type="PROSITE" id="PS01231">
    <property type="entry name" value="TRMA_2"/>
    <property type="match status" value="1"/>
</dbReference>
<proteinExistence type="inferred from homology"/>
<feature type="active site" evidence="5">
    <location>
        <position position="411"/>
    </location>
</feature>
<dbReference type="Pfam" id="PF05958">
    <property type="entry name" value="tRNA_U5-meth_tr"/>
    <property type="match status" value="1"/>
</dbReference>
<dbReference type="SUPFAM" id="SSF50249">
    <property type="entry name" value="Nucleic acid-binding proteins"/>
    <property type="match status" value="1"/>
</dbReference>
<dbReference type="InterPro" id="IPR002792">
    <property type="entry name" value="TRAM_dom"/>
</dbReference>
<evidence type="ECO:0000313" key="8">
    <source>
        <dbReference type="Proteomes" id="UP001185012"/>
    </source>
</evidence>
<dbReference type="InterPro" id="IPR030390">
    <property type="entry name" value="MeTrfase_TrmA_AS"/>
</dbReference>
<feature type="binding site" evidence="4">
    <location>
        <position position="384"/>
    </location>
    <ligand>
        <name>S-adenosyl-L-methionine</name>
        <dbReference type="ChEBI" id="CHEBI:59789"/>
    </ligand>
</feature>
<evidence type="ECO:0000256" key="2">
    <source>
        <dbReference type="ARBA" id="ARBA00022679"/>
    </source>
</evidence>
<keyword evidence="2 4" id="KW-0808">Transferase</keyword>
<dbReference type="EMBL" id="JAVDQG010000009">
    <property type="protein sequence ID" value="MDR6227388.1"/>
    <property type="molecule type" value="Genomic_DNA"/>
</dbReference>